<evidence type="ECO:0000313" key="4">
    <source>
        <dbReference type="EMBL" id="KRN66963.1"/>
    </source>
</evidence>
<dbReference type="PATRIC" id="fig|319652.3.peg.1062"/>
<dbReference type="RefSeq" id="WP_057749697.1">
    <property type="nucleotide sequence ID" value="NZ_BJVH01000004.1"/>
</dbReference>
<reference evidence="4 5" key="1">
    <citation type="journal article" date="2015" name="Genome Announc.">
        <title>Expanding the biotechnology potential of lactobacilli through comparative genomics of 213 strains and associated genera.</title>
        <authorList>
            <person name="Sun Z."/>
            <person name="Harris H.M."/>
            <person name="McCann A."/>
            <person name="Guo C."/>
            <person name="Argimon S."/>
            <person name="Zhang W."/>
            <person name="Yang X."/>
            <person name="Jeffery I.B."/>
            <person name="Cooney J.C."/>
            <person name="Kagawa T.F."/>
            <person name="Liu W."/>
            <person name="Song Y."/>
            <person name="Salvetti E."/>
            <person name="Wrobel A."/>
            <person name="Rasinkangas P."/>
            <person name="Parkhill J."/>
            <person name="Rea M.C."/>
            <person name="O'Sullivan O."/>
            <person name="Ritari J."/>
            <person name="Douillard F.P."/>
            <person name="Paul Ross R."/>
            <person name="Yang R."/>
            <person name="Briner A.E."/>
            <person name="Felis G.E."/>
            <person name="de Vos W.M."/>
            <person name="Barrangou R."/>
            <person name="Klaenhammer T.R."/>
            <person name="Caufield P.W."/>
            <person name="Cui Y."/>
            <person name="Zhang H."/>
            <person name="O'Toole P.W."/>
        </authorList>
    </citation>
    <scope>NUCLEOTIDE SEQUENCE [LARGE SCALE GENOMIC DNA]</scope>
    <source>
        <strain evidence="4 5">DSM 17757</strain>
    </source>
</reference>
<dbReference type="SUPFAM" id="SSF46689">
    <property type="entry name" value="Homeodomain-like"/>
    <property type="match status" value="1"/>
</dbReference>
<dbReference type="InterPro" id="IPR009057">
    <property type="entry name" value="Homeodomain-like_sf"/>
</dbReference>
<dbReference type="GO" id="GO:0003677">
    <property type="term" value="F:DNA binding"/>
    <property type="evidence" value="ECO:0007669"/>
    <property type="project" value="UniProtKB-UniRule"/>
</dbReference>
<dbReference type="PROSITE" id="PS50977">
    <property type="entry name" value="HTH_TETR_2"/>
    <property type="match status" value="1"/>
</dbReference>
<proteinExistence type="predicted"/>
<dbReference type="STRING" id="319652.IV80_GL001053"/>
<evidence type="ECO:0000313" key="5">
    <source>
        <dbReference type="Proteomes" id="UP000051568"/>
    </source>
</evidence>
<keyword evidence="1 2" id="KW-0238">DNA-binding</keyword>
<evidence type="ECO:0000256" key="1">
    <source>
        <dbReference type="ARBA" id="ARBA00023125"/>
    </source>
</evidence>
<dbReference type="Pfam" id="PF00440">
    <property type="entry name" value="TetR_N"/>
    <property type="match status" value="1"/>
</dbReference>
<protein>
    <recommendedName>
        <fullName evidence="3">HTH tetR-type domain-containing protein</fullName>
    </recommendedName>
</protein>
<organism evidence="4 5">
    <name type="scientific">Pediococcus cellicola</name>
    <dbReference type="NCBI Taxonomy" id="319652"/>
    <lineage>
        <taxon>Bacteria</taxon>
        <taxon>Bacillati</taxon>
        <taxon>Bacillota</taxon>
        <taxon>Bacilli</taxon>
        <taxon>Lactobacillales</taxon>
        <taxon>Lactobacillaceae</taxon>
        <taxon>Pediococcus</taxon>
    </lineage>
</organism>
<gene>
    <name evidence="4" type="ORF">IV80_GL001053</name>
</gene>
<dbReference type="InterPro" id="IPR036271">
    <property type="entry name" value="Tet_transcr_reg_TetR-rel_C_sf"/>
</dbReference>
<dbReference type="GO" id="GO:0006355">
    <property type="term" value="P:regulation of DNA-templated transcription"/>
    <property type="evidence" value="ECO:0007669"/>
    <property type="project" value="UniProtKB-ARBA"/>
</dbReference>
<name>A0A0R2IP65_9LACO</name>
<dbReference type="InterPro" id="IPR050109">
    <property type="entry name" value="HTH-type_TetR-like_transc_reg"/>
</dbReference>
<comment type="caution">
    <text evidence="4">The sequence shown here is derived from an EMBL/GenBank/DDBJ whole genome shotgun (WGS) entry which is preliminary data.</text>
</comment>
<dbReference type="OrthoDB" id="9780939at2"/>
<dbReference type="Gene3D" id="1.10.10.60">
    <property type="entry name" value="Homeodomain-like"/>
    <property type="match status" value="1"/>
</dbReference>
<accession>A0A0R2IP65</accession>
<dbReference type="SUPFAM" id="SSF48498">
    <property type="entry name" value="Tetracyclin repressor-like, C-terminal domain"/>
    <property type="match status" value="1"/>
</dbReference>
<dbReference type="EMBL" id="JQBR01000003">
    <property type="protein sequence ID" value="KRN66963.1"/>
    <property type="molecule type" value="Genomic_DNA"/>
</dbReference>
<feature type="DNA-binding region" description="H-T-H motif" evidence="2">
    <location>
        <begin position="35"/>
        <end position="54"/>
    </location>
</feature>
<dbReference type="Proteomes" id="UP000051568">
    <property type="component" value="Unassembled WGS sequence"/>
</dbReference>
<evidence type="ECO:0000259" key="3">
    <source>
        <dbReference type="PROSITE" id="PS50977"/>
    </source>
</evidence>
<dbReference type="Gene3D" id="1.10.357.10">
    <property type="entry name" value="Tetracycline Repressor, domain 2"/>
    <property type="match status" value="1"/>
</dbReference>
<feature type="domain" description="HTH tetR-type" evidence="3">
    <location>
        <begin position="12"/>
        <end position="72"/>
    </location>
</feature>
<sequence length="216" mass="24425">MTEKDTKIPKDPEKITRIMTNALDEFAHHGYRGTKTANIADKAAVSKGIIFRYYGNKAHLYLATVKYATDHIMAVADYRVWQDSQDLGEMIANATKYKIQLQLKYPEEFKVLLDAYAEVGDAPAPLKHEIAQFYAQQTSGNIKALIAPVLDRLAIRDDVSRESIQNLMMGMMTQIGAETKAFMQKHPQASLTDFDTIIKHAKQYVTILEHGFLKKS</sequence>
<dbReference type="InterPro" id="IPR001647">
    <property type="entry name" value="HTH_TetR"/>
</dbReference>
<dbReference type="PANTHER" id="PTHR30328">
    <property type="entry name" value="TRANSCRIPTIONAL REPRESSOR"/>
    <property type="match status" value="1"/>
</dbReference>
<dbReference type="PRINTS" id="PR00455">
    <property type="entry name" value="HTHTETR"/>
</dbReference>
<evidence type="ECO:0000256" key="2">
    <source>
        <dbReference type="PROSITE-ProRule" id="PRU00335"/>
    </source>
</evidence>
<dbReference type="PANTHER" id="PTHR30328:SF54">
    <property type="entry name" value="HTH-TYPE TRANSCRIPTIONAL REPRESSOR SCO4008"/>
    <property type="match status" value="1"/>
</dbReference>
<dbReference type="AlphaFoldDB" id="A0A0R2IP65"/>
<keyword evidence="5" id="KW-1185">Reference proteome</keyword>